<evidence type="ECO:0000313" key="1">
    <source>
        <dbReference type="EMBL" id="MFD2277693.1"/>
    </source>
</evidence>
<protein>
    <submittedName>
        <fullName evidence="1">Uncharacterized protein</fullName>
    </submittedName>
</protein>
<dbReference type="Proteomes" id="UP001597297">
    <property type="component" value="Unassembled WGS sequence"/>
</dbReference>
<gene>
    <name evidence="1" type="ORF">ACFSQZ_14590</name>
</gene>
<sequence length="99" mass="10952">MDTQEIQEYIDTAIRSSFENFTTETAEVMTSPQGDGRFFGKVSATRYSDLPIGKDVFLAIGKSEKLVQIVRLGKAECLGPGKADLDLMLEKEFGIKCPE</sequence>
<dbReference type="RefSeq" id="WP_377093579.1">
    <property type="nucleotide sequence ID" value="NZ_JBHSJM010000001.1"/>
</dbReference>
<comment type="caution">
    <text evidence="1">The sequence shown here is derived from an EMBL/GenBank/DDBJ whole genome shotgun (WGS) entry which is preliminary data.</text>
</comment>
<organism evidence="1 2">
    <name type="scientific">Rubritalea spongiae</name>
    <dbReference type="NCBI Taxonomy" id="430797"/>
    <lineage>
        <taxon>Bacteria</taxon>
        <taxon>Pseudomonadati</taxon>
        <taxon>Verrucomicrobiota</taxon>
        <taxon>Verrucomicrobiia</taxon>
        <taxon>Verrucomicrobiales</taxon>
        <taxon>Rubritaleaceae</taxon>
        <taxon>Rubritalea</taxon>
    </lineage>
</organism>
<accession>A0ABW5E6I8</accession>
<proteinExistence type="predicted"/>
<name>A0ABW5E6I8_9BACT</name>
<dbReference type="EMBL" id="JBHUJC010000043">
    <property type="protein sequence ID" value="MFD2277693.1"/>
    <property type="molecule type" value="Genomic_DNA"/>
</dbReference>
<evidence type="ECO:0000313" key="2">
    <source>
        <dbReference type="Proteomes" id="UP001597297"/>
    </source>
</evidence>
<reference evidence="2" key="1">
    <citation type="journal article" date="2019" name="Int. J. Syst. Evol. Microbiol.">
        <title>The Global Catalogue of Microorganisms (GCM) 10K type strain sequencing project: providing services to taxonomists for standard genome sequencing and annotation.</title>
        <authorList>
            <consortium name="The Broad Institute Genomics Platform"/>
            <consortium name="The Broad Institute Genome Sequencing Center for Infectious Disease"/>
            <person name="Wu L."/>
            <person name="Ma J."/>
        </authorList>
    </citation>
    <scope>NUCLEOTIDE SEQUENCE [LARGE SCALE GENOMIC DNA]</scope>
    <source>
        <strain evidence="2">JCM 16545</strain>
    </source>
</reference>
<keyword evidence="2" id="KW-1185">Reference proteome</keyword>